<dbReference type="InterPro" id="IPR001031">
    <property type="entry name" value="Thioesterase"/>
</dbReference>
<dbReference type="NCBIfam" id="NF004282">
    <property type="entry name" value="PRK05691.1"/>
    <property type="match status" value="6"/>
</dbReference>
<dbReference type="Proteomes" id="UP000516173">
    <property type="component" value="Chromosome"/>
</dbReference>
<feature type="domain" description="Carrier" evidence="5">
    <location>
        <begin position="6335"/>
        <end position="6410"/>
    </location>
</feature>
<dbReference type="InterPro" id="IPR006162">
    <property type="entry name" value="Ppantetheine_attach_site"/>
</dbReference>
<dbReference type="GeneID" id="80348125"/>
<dbReference type="InterPro" id="IPR029058">
    <property type="entry name" value="AB_hydrolase_fold"/>
</dbReference>
<dbReference type="Gene3D" id="3.40.50.1820">
    <property type="entry name" value="alpha/beta hydrolase"/>
    <property type="match status" value="1"/>
</dbReference>
<dbReference type="InterPro" id="IPR010071">
    <property type="entry name" value="AA_adenyl_dom"/>
</dbReference>
<dbReference type="Pfam" id="PF00501">
    <property type="entry name" value="AMP-binding"/>
    <property type="match status" value="7"/>
</dbReference>
<dbReference type="SMART" id="SM00823">
    <property type="entry name" value="PKS_PP"/>
    <property type="match status" value="7"/>
</dbReference>
<evidence type="ECO:0000256" key="3">
    <source>
        <dbReference type="ARBA" id="ARBA00022553"/>
    </source>
</evidence>
<dbReference type="Gene3D" id="2.30.38.10">
    <property type="entry name" value="Luciferase, Domain 3"/>
    <property type="match status" value="3"/>
</dbReference>
<feature type="domain" description="Carrier" evidence="5">
    <location>
        <begin position="3189"/>
        <end position="3264"/>
    </location>
</feature>
<dbReference type="PANTHER" id="PTHR45527">
    <property type="entry name" value="NONRIBOSOMAL PEPTIDE SYNTHETASE"/>
    <property type="match status" value="1"/>
</dbReference>
<dbReference type="NCBIfam" id="TIGR01733">
    <property type="entry name" value="AA-adenyl-dom"/>
    <property type="match status" value="6"/>
</dbReference>
<dbReference type="KEGG" id="nwl:NWFMUON74_35990"/>
<evidence type="ECO:0000259" key="5">
    <source>
        <dbReference type="PROSITE" id="PS50075"/>
    </source>
</evidence>
<feature type="region of interest" description="Disordered" evidence="4">
    <location>
        <begin position="580"/>
        <end position="608"/>
    </location>
</feature>
<dbReference type="InterPro" id="IPR001242">
    <property type="entry name" value="Condensation_dom"/>
</dbReference>
<reference evidence="6 7" key="1">
    <citation type="submission" date="2020-08" db="EMBL/GenBank/DDBJ databases">
        <title>Genome Sequencing of Nocardia wallacei strain FMUON74 and assembly.</title>
        <authorList>
            <person name="Toyokawa M."/>
            <person name="Uesaka K."/>
        </authorList>
    </citation>
    <scope>NUCLEOTIDE SEQUENCE [LARGE SCALE GENOMIC DNA]</scope>
    <source>
        <strain evidence="6 7">FMUON74</strain>
    </source>
</reference>
<keyword evidence="2" id="KW-0596">Phosphopantetheine</keyword>
<dbReference type="GO" id="GO:0044550">
    <property type="term" value="P:secondary metabolite biosynthetic process"/>
    <property type="evidence" value="ECO:0007669"/>
    <property type="project" value="UniProtKB-ARBA"/>
</dbReference>
<dbReference type="Pfam" id="PF13193">
    <property type="entry name" value="AMP-binding_C"/>
    <property type="match status" value="4"/>
</dbReference>
<dbReference type="Gene3D" id="3.40.50.12780">
    <property type="entry name" value="N-terminal domain of ligase-like"/>
    <property type="match status" value="4"/>
</dbReference>
<feature type="domain" description="Carrier" evidence="5">
    <location>
        <begin position="7398"/>
        <end position="7473"/>
    </location>
</feature>
<proteinExistence type="predicted"/>
<evidence type="ECO:0000256" key="1">
    <source>
        <dbReference type="ARBA" id="ARBA00001957"/>
    </source>
</evidence>
<dbReference type="PANTHER" id="PTHR45527:SF1">
    <property type="entry name" value="FATTY ACID SYNTHASE"/>
    <property type="match status" value="1"/>
</dbReference>
<dbReference type="PROSITE" id="PS00012">
    <property type="entry name" value="PHOSPHOPANTETHEINE"/>
    <property type="match status" value="6"/>
</dbReference>
<dbReference type="Pfam" id="PF00668">
    <property type="entry name" value="Condensation"/>
    <property type="match status" value="7"/>
</dbReference>
<dbReference type="PROSITE" id="PS50075">
    <property type="entry name" value="CARRIER"/>
    <property type="match status" value="7"/>
</dbReference>
<dbReference type="InterPro" id="IPR000873">
    <property type="entry name" value="AMP-dep_synth/lig_dom"/>
</dbReference>
<dbReference type="RefSeq" id="WP_187683007.1">
    <property type="nucleotide sequence ID" value="NZ_AP023396.1"/>
</dbReference>
<protein>
    <recommendedName>
        <fullName evidence="5">Carrier domain-containing protein</fullName>
    </recommendedName>
</protein>
<evidence type="ECO:0000256" key="2">
    <source>
        <dbReference type="ARBA" id="ARBA00022450"/>
    </source>
</evidence>
<dbReference type="FunFam" id="3.40.50.12780:FF:000012">
    <property type="entry name" value="Non-ribosomal peptide synthetase"/>
    <property type="match status" value="2"/>
</dbReference>
<dbReference type="FunFam" id="3.40.50.980:FF:000001">
    <property type="entry name" value="Non-ribosomal peptide synthetase"/>
    <property type="match status" value="3"/>
</dbReference>
<dbReference type="Gene3D" id="3.30.559.30">
    <property type="entry name" value="Nonribosomal peptide synthetase, condensation domain"/>
    <property type="match status" value="7"/>
</dbReference>
<keyword evidence="7" id="KW-1185">Reference proteome</keyword>
<evidence type="ECO:0000313" key="6">
    <source>
        <dbReference type="EMBL" id="BCK55827.1"/>
    </source>
</evidence>
<name>A0A7G1KKN2_9NOCA</name>
<dbReference type="Gene3D" id="3.40.50.980">
    <property type="match status" value="7"/>
</dbReference>
<gene>
    <name evidence="6" type="ORF">NWFMUON74_35990</name>
</gene>
<accession>A0A7G1KKN2</accession>
<feature type="domain" description="Carrier" evidence="5">
    <location>
        <begin position="989"/>
        <end position="1064"/>
    </location>
</feature>
<dbReference type="InterPro" id="IPR036736">
    <property type="entry name" value="ACP-like_sf"/>
</dbReference>
<dbReference type="InterPro" id="IPR025110">
    <property type="entry name" value="AMP-bd_C"/>
</dbReference>
<dbReference type="Gene3D" id="1.10.1200.10">
    <property type="entry name" value="ACP-like"/>
    <property type="match status" value="6"/>
</dbReference>
<dbReference type="CDD" id="cd19540">
    <property type="entry name" value="LCL_NRPS-like"/>
    <property type="match status" value="6"/>
</dbReference>
<dbReference type="SUPFAM" id="SSF52777">
    <property type="entry name" value="CoA-dependent acyltransferases"/>
    <property type="match status" value="14"/>
</dbReference>
<dbReference type="PROSITE" id="PS00455">
    <property type="entry name" value="AMP_BINDING"/>
    <property type="match status" value="7"/>
</dbReference>
<sequence>MTSLAPESAGYTESEAEGRFPLSAAQTGIWNAQHMTPDVPLTVAQYVEIRGRLDIAALDRAIAGAAADLQSLWLRVVEVEGTPWQLVDSGVPLGSEVVDVRAEPDPRAAARRWMERDASAPMPLSGPLFRSAVLLVADNEYLWYAKMHHIAIDGYGAMLLAARIVERYNAAAAGTAPGPASAGTLYEVYTAELEYRDSASFVEDRRYWLDRLAGVPECFELSDRPAPAGAGRRTETGAVDTAATALFGSARERFGVSRPALFAAALAGYFSAVTGSPDVVLSLPVTARTTPLLRASAGYVSNVVPLHLPVDAGATVDHLVRTAADRLEEALRHQCYRHEDLRRDLGSANNRRGFFGPVVNLMLYHNRMRFGDADATVHVVSTGPVEDLSINIYNGAGDAGLHVDFVGNPDRYDSAELRAHHRRFLAYLGRFLAAGPQAVVADLPLLSPDEHERLTAQAAARVPIVSDERTLTELFDAAARAHATAVAVRCGADSLDYGELDRRANLLARKLIRAGAGPETLVAVALPRSADLIVALLAVLKSGAGYLPIDPAYPADRIEYMLTDARPVCVVTTRDVRAALPPGTPELDPGALSPDDGDGSPVTDADRRAPLRPDHIAYVIYTSGSTGRPKGVQIPHRNVTTLFASTRARFGFDHTDVWTMFHSHAFDFSVWELWGPLLHGGTLVVVDYLTSRSPEQLLELLRRERVTVLNQTPSAFYQLDAAEAAARQQGPADMPPLALRHIVFGGEALELRRLADWFDRHGDRAPALVNMYGITETTVHVTHRALDRTDVTRPSAGGIGAAIPSLRTFLLDNRLRPVPVGVPGEIYVAGGQLARGYLGRPGLTAARFVANPFGAPGSRLYRSGDLGKRIADGALDYLGRADDQVKIRGFRIELGEIEAAVLAQDGVRTAAVVVREDVPGDKRVVAYLTGRPGTPPDTRAVSAAVAAVLPEYMVPAAFVVLDAIPLTANGKLDRRALPAPVAEVRDYRAPRTPIEYATARTLGDVLGVDRVGLDDGFFALGGNSLSATQAAARLGEQIGARLPVRLFLEEATVAELAAQVERHVGSGGSAPLTPRPRPDRIPLSPAQQRLWFINRFDPSSSTYNIPFTLRLRGELDVPALRAALGDLVERHETLRTIFPDGPDGPCQVVLPAAPLPLPVVDVEPGEVTDRVREFARGGFDLTTETSLRAGLFRTGPREHVLALVIHHVVADGWSLSPLSDDLSAAYRARLAGRAPGWAPLPVQYADYSVWQRDSLGDESVPGTRAAVQLAYWTEQLADLPDELTLPYDRPRGATQSFEGGRVPVALDAELHAGLAELARAGNATLFMAAHAAFAVLLARLSGMSDIAVGTPVAGRGERELDGVIGMFVNTLVFRARVVPGESFAVLLARQREVDLGAFAHAEVPFERLVEELNPVRSTARHPLVQVGFSFQNLDPVRLDMPGLAVSAAEIDTGIAQFDLQLVVTDTYDDSGAPAGITGHLAYASDLFDESTAAAIAARFRRIVSDVVAAPRRPVGDIDVLDASERQRMLREWNDTRHPVPTSDTLASLFAAQAARTPHAVAIVADGYGSEPAWSLTYGQLAERVNRLARQLISRGVGPETRVALGMRRSVDLIVAMYAVSVAGGVYVPLDPAQPADRLGYVLDTAAPLCVLTTRRDRATFTTKAPVLEVDTVALSAASAAPVTDADRLAPLRPEHTAYLIFTSGSTGRPKGVAVPHRAIANQLAWKRATFAMNAEDTVLVKTAATFDLSVWEFWSGTVCGGRTVVAAPDGHRDPVYLAKAMEAHRVSVLHAVPSTVDALLTTGASLPSSLRVALVIGEALPGQTARRFREGNPGVELWNLYGPTEAAVSVTARRVDDEHAGTVPIGVPEWNSQVYVLDAYLRPVPPGVAGELYLAGAQLAHGYHRAPVLTAERFVAHPLSQRPGERLYRTGDLVSWNSAGELQYLGRTDFQVKVRGFRIELGEVEAALLRLDMVAAAAVVAHGERAGDRLVAYVVPAADATIDTAVVTARLADVLPSYMVPSAFVVLDALPLTANGKLDRKALPEPVFEVAEFRPPVGPIERLAAGAYAEVLGLSRVGLDDDFFGLGGNSLAATRVAARLSAAVRQPIGVRLIFEAPTVEALAALVSTQSGVGERPELVAAPRPQRIPLSPAQQRLWFLNRFDPHSGAYNIALALRLRGELDVDALGAALGDVVGRHEALRTIYPDGPDGPCQVIVTESAATPALSTAPVRPADVEARLRALAATGFDVTTETPLRAQLLRTAPDEHVLGLVLHHIAADGRSLTPLAGDLAAAYSARCAGQAPRWEPLPVQYADYSIWQRRVLGDEDDPTSLAAAQVGYWVHRLAGLPDCLELPVDRPRPAVASHRGASLVVPMDAALHAAVAGLARRSETSVFMVTHAALAALLGRLGATDDVCVGTPIAGRTDAQLDPLVGMFAGTLALRTRVDGAARFTDLLAAVRETDLDAFAHNDIPFERVVEVLNPARSTSHHPLFQVVLSVHDSAPETVRLPGLEVLADQVETGVAMWDLQFTLTERYTADRTPDGIELRLTYATDLFDAASAARIAERYIGLLSAVAADPATAIGDVDLLAPPERVALAPARGPAAPDPLTLVELFDRAALADPAAEALRAGSARLTYGDLAERSNRLARTLIQHGIGPGDVVALACPRSVESVLGALAIARTGAAFLPIDPSHPEARIRHMLSDAQVAIGLAPTPTAPHLPPHVRWLPLDGATPGTITTTPTDLTAPTPTAATTQAAAMTQAAATTQAAAMSQAAATTQAAAMSQAAATTQAAATRQGAAAVQAAADALGKAAVPGTAAAFDSAGTPVRVPHIDDVAYLIYTSGSTGTPKGVAVTHRGLAGLAAEQRERYGVEKRSRVLHFASPSFDASILELLLAFGSGAALVLAPTDVYGGDELGELLGRERVTHAFVTPAALATVEPDRHPLPELACLIVGGDACDAELVRRWAPGRRMFNAYGPTESTVAVTVAPLEPEAPIELGRPIRGVTAAVLDGRLRPVPPGVVGELCVAGAGLARGYHRGPVLTSARFVANPFGAPGERMYRTGDLARWTPTGALALVGRADDQVKVRGFRIEPGEITAAVAACPEVRFAHTEVRRDLSGTPHIVSYLVGAGAAEPDTGAIRDRVAARLPAHMVPAIFVALSSIPRTPTGKLDRRALPEPDFGALAGAGREPVTPNEILVAEAMAEVVGAATVSADHAFFDLGGNSLSATRLVARIADRSGHRLGVRSVFEHPTAAGLAALLDAADRNGRTARPALTAGPRPRRIPLSTAQQRLWFLNRFDTASSAYNIAIGLWLRGPLDAAALRQALGDVVERHESLRTIFPDSEEGPSQVVLPGAEAHPELPRTEGTPEQARARARELAARGFDLVAEVPLRAELIRTGDREHLLALVIHHIAADGWSLEPLAADVTAAYEARRSGGAPEWAPLQVQYADFSVWQRAALGDEDDPDSVLSRQIGYWTDRLAGLPECLELPLDHPRPAVASQRGGVVSAQLSAALHARLTELARTRGASLFMVVHTALAVLLARLSGTRDIAIGTPIAGRTEAQLDRLIGMFVGTLVLRTDVDGGRSFTDLLTAVREGDLDAFAHADVPFERLVDLLNPARSTACHPLFQVMLSLQDAQPVRMTLPELDIHGERIDAAVARFDLQFTLTESHSGDHAPAGVDLRLDYATDLFESGTAERLLRRYIAILDAVAADPAAVVGDLEVLDEWERSALVPARGGPALPAATLDELFARAAAAPEHIALRCDSLSVTYRELDERANHLARTLIGRGAGPGGTVALALPRSVESVVAVLAAAKTGAAYLPVDVRYPADRVRHMLADSGARLGVTTTTDRAHLPDTVDWVRITDSGDPRPVTAADRLRPLSVDDVAYVIYTSGSTGVPKGVAVTHRGLANFAAAMRDRYGVETSSRTLHFASPSFDAAVLELLLAWGAGATMVIAPADVYGGDELAELLERERVSHAFVTPAALASIDARWELPHLRSLVVGGEAVGADLVRRWASGRRLYNAYGPSEATVAPVLSDALRPGEPVVLGGPIGGVGVVVLDGRLRPVPVGVVGELYVLGCGVGRGYVGRVGLSASRFVACPFGGVGERMYRTGDVVRWSAGGLVFVGRSDDQVKVRGFRIELGEITAAVSDCAGVGFAHTEVRDDAIGQPRIVSYVTADDTGAADPAAIRRHVGGRLPSHMVPSAVVVLAAVPRTPAGKLDCAALPEPEFDAPGGRAPATPGEELVAAAMAEVVGRETVCADHSFFDIGGNSLLATRLVARLAARTGHRFPVRSVFEHPTPADLAVLLDERPTDADGARPALTPRERPGRIPLSSAQRRLWFLNRFDAGSGLYNIPLALRLRGALDVEALQTALRDVVERHEVLRTVFPDAGDGPYQSVREIDALWPQGTPLGELGPDAAAIAEFATAGFDLTEQPPLRAGLSRAGADEHVLVLVVHHIAADGWSLGPLGADVVAAYEARRAGAAPRWEPLAVQYADFSLWQDELLGDDDDPESLAAAQLDYWRRTLAGLPQCLELPCDRPRPQVASHRGAAVVTRVDAEVHAGLVELARRHDASVFMVLHAAVATLLARLGNTDDVAIGTAVAGRSEEQLDRLIGMFVATVVLRARVDAGRSFADLLESVREGDLDAFANADVPFERVVEALDPVRSTAHHPLFQVMLSVHDDQPEVMRLPGLEVAGEPIDSGSAKFDLQFTLTQSWTADRAPGGIELHLTYATDLFGAGTAELLAERFVRVLAAVVTRPHTAVGDIDLLTAAESVLVPAHGGPAVAARPLADCFAAALALGPDRAALRGEAVEWTYRELDERANRLARGLIRHGVGPGDVVALALPRSAESVLTALAVTKTGAAFLPIDPRHPAERIGHMLTDSGVRMGFAADPAALPDGVRWTTTAELAGGDPSPVTDRDRVRPLSVDEVAYVIYTSGSTGVPKGVAITHRGLANFAAAQRERYRIEPGSRTLHFAAPIFDAAVLEMLLAWCAGATMVIAPADVYGGDELARLLDRERVTHAFITPAALASIDAHRWPLPALRCLAVGGEAYGPELMERWAPGRMFRNVYGPTETTIVMLMSQPLRPGDPLALGGPIGGVGVVVLDGRLRPVPVGVVGELYVLGCGVGRGYVGRVGLSASRFVACPFGGVGERMYRTGDVVRWSAGGLVFVGRSDDQVKVRGFRIELGEITSVVAAEPGIQLAHTEVRADEAGERRIVTYVVPTGSAALDPEALRARAARRLPSHMVPSAIVVLTDVPLTQTGKLDRKALPAPEFAREPATGRAPATQTEELVAAAMAEVVGRETVCADHSFFELGGNSLMATQLVARIAAATGRRLAVRTVFEQPTPEGLAAVLDATEHTASRPELTARERPERIPLSPAQQRLWFLNRFDTTSGAYNIPAVLRMRGELDADALATALADVTARHEVLRTVYPEGADGPAQVVLPAHRPALPVTDRAPADLAAAIGECASAGFDLATEPPLRAALFRVAPAEHVLVLVVHHIAADGWSLAPLAADVAQAYRARRSGDAPDWAPLPVQYADFSLWQRAVLGDEDDPDSVLSRQLRYWTERLAGLPECAELPCDRPRPAVASHRGASVLTRLDASVHAGLIELAQRHDASVFMVLHAALAVLLARVGASRDVAVGTVVAGRTDPRLDRLIGMFVGTLVLRTAVEPGHAFTDLLERVRDDDLDAFAHADVPFERLVEVLNPERSAAHHPLFQVGLSLNNLAPAQLRLPGLEITSEDVDTGTAKMDLQFTVTQSWLDGHRPGDVEVCLTYATDLFDAETAEALAQRLIRILTEVAARPRVAVGDIDLLTPAEHEALVPAADGAPADPLTLPAVFASSAADANRVALRCGPVRLTYRDLDRRANRLARALIARGLGLGDVVALGMARSVESVLGTLAIAKTGAAFLPVDVRHPADRIRHMLSDSGVRVGLTRPEDRPELPGDIDWVTPADLETPDAVSHAVLDTVRTRRLRADDTAYLIYTSGSTGQPKGVAISHRGLRNCAAELRRRFHIDADSRTLHLASPSFDVSVLELLMAWSCGATIVVAPADVYGGDELAALLEREAVTHTVTTPAVLTTIDPVRWPLPRVRTLVLGGEAFDADLVAPWLPGRTVINGYGPTEATIATTLSPPMRPGRPAVLGRPLRGVTAVVLDDRLRPVPPGTVGELYVGGVGVGLGYHDRRQQTATRFVANPFGGTGERVYRTGDLVRWTRAGELVFAGRADDQVKVRGLRIELGEITAVVSACPGVRFAHTEVRADAAGASRIVAYVVCDETAVRAVREHAARRLPGHMVPEAIVPLPAPPMTPTGKLDRKALPEPEFGITGRGRAPATAAERLVAAAMAETVGRAEVGADHNFFELGGNSLSATQLVARIAAASGQRLGVRAVFDHPTPAGLAALLDVAGPATARPALARRERPDRIPLSPAQQRLWFLNRADVSSGAYNIPVVLRLRGALDTAALWAALHDVVERHESLRTVFPDSVHGPSQVITAARVHPVTADTDADGAAERVRRAAAQGFDLATETPVRMLLLRLSEHDHVLAVVIHHIAADGGSVPPLAADLRTAYAARVEGRAPGWEPLPVQYADFTLWQRELLGRDDDPDSPAAAQLDYWRHTLADLPECVQLPTDRPRPPLPSHRGATVVTPIDAAVHRAVHDLARRHDASAFMVLHAALAVVLSRLAGTGDLAIGTPVAGREDIGLDGLIGMFVGTLVLRTRIEPDRAFADLLAAVRDADLDAFAHADVPFERLVEALDPVRSTAYHPLFQVMLSVHSSAPVALELPGVAVTAEPVEIETAKFDLQFTLAESFGPDGAPAGIELSLTYATDLFEARTASRIAERFARVLGDAVTTPGRAVGDLELLDPPELRALTPVRGIGSCAASTFAGLFAAAVAVDPRTVALRYGAEELTYEQLDRLTNRLARVLRETGAGPERYVAVGIPRSIESVVAVLAVAKTGAAFLPVDPAYPPQRKQHMLTDSGTRLGITVAACRADLPDGPDWLVLDDPRCADRLAAVADAPLTDAERGAGPRPANPAYLIYTSGSTGIPKGVTVTHGGLANFTRELAERCAVHPGARVLHFASPSFDAAVLELLFALGGAATLVIAPAGVYGGTELRNLLRGQRITHAFVTPAALATVDPRGLDDLEVVMVGGDRTGPELVERWAVPRGADAEPRRMYNAYGPSEATVAATLSMPMRTDAAVTVGGPIRGFALLVLDSRLRPVPVGVPGELYLSGVGLARGYHGRHGLTGERFVANPYGAPGERMYRTGDLVRWAPHTADRELEYLGRADDQVKIRGFRIELGEIDAALVRHREVDRAVTTAFELPTGAPALACYVQLAPGARCTAADLRAHLVDRVPNYQVPQSITILDALPVTVSGKLDRAALPAPVLTETTAYRPPATAVESALCAAFAEVLGVAPVGADHSFFELGGNSLLATRMAAVLRESHGLEVPVQAVFLDQTPAGIAARIDTAANEPALADAAFDTVLPIRADGTEPPLFCVHSVSGVSWSYAGLLPHLDPGRPVYGLQIPHLTEGGAGPDTVQALAARYVDELRQRQPHGPYHLLGWSLGGLIAYEMAIQLTAAGDRVALLALLDSRILTGEPEAAEPTTGELLGALLGDDDLKRVEVTAEQAAALLRERSGPFGALTPGHVERLYAGYLAGSRMGSRYRPGRYDGDVVLFTATAEDDGPAGTGPNPGAAQWRPLVAGQVHEHLVDCSHGEMTSPAALADIGAVLRARLERSE</sequence>
<dbReference type="CDD" id="cd17643">
    <property type="entry name" value="A_NRPS_Cytc1-like"/>
    <property type="match status" value="1"/>
</dbReference>
<dbReference type="SUPFAM" id="SSF53474">
    <property type="entry name" value="alpha/beta-Hydrolases"/>
    <property type="match status" value="1"/>
</dbReference>
<dbReference type="InterPro" id="IPR009081">
    <property type="entry name" value="PP-bd_ACP"/>
</dbReference>
<dbReference type="GO" id="GO:0003824">
    <property type="term" value="F:catalytic activity"/>
    <property type="evidence" value="ECO:0007669"/>
    <property type="project" value="InterPro"/>
</dbReference>
<dbReference type="GO" id="GO:0043041">
    <property type="term" value="P:amino acid activation for nonribosomal peptide biosynthetic process"/>
    <property type="evidence" value="ECO:0007669"/>
    <property type="project" value="TreeGrafter"/>
</dbReference>
<dbReference type="SUPFAM" id="SSF56801">
    <property type="entry name" value="Acetyl-CoA synthetase-like"/>
    <property type="match status" value="7"/>
</dbReference>
<keyword evidence="3" id="KW-0597">Phosphoprotein</keyword>
<dbReference type="InterPro" id="IPR045851">
    <property type="entry name" value="AMP-bd_C_sf"/>
</dbReference>
<dbReference type="GO" id="GO:0031177">
    <property type="term" value="F:phosphopantetheine binding"/>
    <property type="evidence" value="ECO:0007669"/>
    <property type="project" value="InterPro"/>
</dbReference>
<dbReference type="NCBIfam" id="NF003417">
    <property type="entry name" value="PRK04813.1"/>
    <property type="match status" value="8"/>
</dbReference>
<dbReference type="Pfam" id="PF00975">
    <property type="entry name" value="Thioesterase"/>
    <property type="match status" value="1"/>
</dbReference>
<comment type="cofactor">
    <cofactor evidence="1">
        <name>pantetheine 4'-phosphate</name>
        <dbReference type="ChEBI" id="CHEBI:47942"/>
    </cofactor>
</comment>
<dbReference type="InterPro" id="IPR020806">
    <property type="entry name" value="PKS_PP-bd"/>
</dbReference>
<dbReference type="Gene3D" id="3.30.300.30">
    <property type="match status" value="7"/>
</dbReference>
<dbReference type="Pfam" id="PF00550">
    <property type="entry name" value="PP-binding"/>
    <property type="match status" value="7"/>
</dbReference>
<dbReference type="SUPFAM" id="SSF47336">
    <property type="entry name" value="ACP-like"/>
    <property type="match status" value="7"/>
</dbReference>
<dbReference type="CDD" id="cd05930">
    <property type="entry name" value="A_NRPS"/>
    <property type="match status" value="2"/>
</dbReference>
<dbReference type="InterPro" id="IPR023213">
    <property type="entry name" value="CAT-like_dom_sf"/>
</dbReference>
<feature type="domain" description="Carrier" evidence="5">
    <location>
        <begin position="4237"/>
        <end position="4312"/>
    </location>
</feature>
<feature type="domain" description="Carrier" evidence="5">
    <location>
        <begin position="5287"/>
        <end position="5362"/>
    </location>
</feature>
<dbReference type="UniPathway" id="UPA00011"/>
<dbReference type="Gene3D" id="3.30.559.10">
    <property type="entry name" value="Chloramphenicol acetyltransferase-like domain"/>
    <property type="match status" value="7"/>
</dbReference>
<feature type="domain" description="Carrier" evidence="5">
    <location>
        <begin position="2055"/>
        <end position="2130"/>
    </location>
</feature>
<dbReference type="GO" id="GO:0008610">
    <property type="term" value="P:lipid biosynthetic process"/>
    <property type="evidence" value="ECO:0007669"/>
    <property type="project" value="UniProtKB-ARBA"/>
</dbReference>
<dbReference type="GO" id="GO:0005829">
    <property type="term" value="C:cytosol"/>
    <property type="evidence" value="ECO:0007669"/>
    <property type="project" value="TreeGrafter"/>
</dbReference>
<dbReference type="InterPro" id="IPR020845">
    <property type="entry name" value="AMP-binding_CS"/>
</dbReference>
<dbReference type="InterPro" id="IPR042099">
    <property type="entry name" value="ANL_N_sf"/>
</dbReference>
<evidence type="ECO:0000313" key="7">
    <source>
        <dbReference type="Proteomes" id="UP000516173"/>
    </source>
</evidence>
<dbReference type="EMBL" id="AP023396">
    <property type="protein sequence ID" value="BCK55827.1"/>
    <property type="molecule type" value="Genomic_DNA"/>
</dbReference>
<organism evidence="6 7">
    <name type="scientific">Nocardia wallacei</name>
    <dbReference type="NCBI Taxonomy" id="480035"/>
    <lineage>
        <taxon>Bacteria</taxon>
        <taxon>Bacillati</taxon>
        <taxon>Actinomycetota</taxon>
        <taxon>Actinomycetes</taxon>
        <taxon>Mycobacteriales</taxon>
        <taxon>Nocardiaceae</taxon>
        <taxon>Nocardia</taxon>
    </lineage>
</organism>
<evidence type="ECO:0000256" key="4">
    <source>
        <dbReference type="SAM" id="MobiDB-lite"/>
    </source>
</evidence>
<dbReference type="FunFam" id="3.30.300.30:FF:000010">
    <property type="entry name" value="Enterobactin synthetase component F"/>
    <property type="match status" value="3"/>
</dbReference>